<name>A0A426X637_ENSVE</name>
<reference evidence="3 4" key="1">
    <citation type="journal article" date="2014" name="Agronomy (Basel)">
        <title>A Draft Genome Sequence for Ensete ventricosum, the Drought-Tolerant Tree Against Hunger.</title>
        <authorList>
            <person name="Harrison J."/>
            <person name="Moore K.A."/>
            <person name="Paszkiewicz K."/>
            <person name="Jones T."/>
            <person name="Grant M."/>
            <person name="Ambacheew D."/>
            <person name="Muzemil S."/>
            <person name="Studholme D.J."/>
        </authorList>
    </citation>
    <scope>NUCLEOTIDE SEQUENCE [LARGE SCALE GENOMIC DNA]</scope>
</reference>
<evidence type="ECO:0000313" key="4">
    <source>
        <dbReference type="Proteomes" id="UP000287651"/>
    </source>
</evidence>
<evidence type="ECO:0000256" key="2">
    <source>
        <dbReference type="SAM" id="SignalP"/>
    </source>
</evidence>
<protein>
    <submittedName>
        <fullName evidence="3">Uncharacterized protein</fullName>
    </submittedName>
</protein>
<evidence type="ECO:0000256" key="1">
    <source>
        <dbReference type="SAM" id="MobiDB-lite"/>
    </source>
</evidence>
<comment type="caution">
    <text evidence="3">The sequence shown here is derived from an EMBL/GenBank/DDBJ whole genome shotgun (WGS) entry which is preliminary data.</text>
</comment>
<keyword evidence="2" id="KW-0732">Signal</keyword>
<feature type="region of interest" description="Disordered" evidence="1">
    <location>
        <begin position="83"/>
        <end position="124"/>
    </location>
</feature>
<sequence>ALALLHPHCAVVVAATLATDAATLAGGNPLWAGHWRPPLRAGRNRPCPRVAAPCGLLPLRAVAPLQAAWSQSAALEGSQAMVDRPCREPGRGQTPLHADNMHVAAPPPQAAPTFTTNRCNKRVE</sequence>
<feature type="non-terminal residue" evidence="3">
    <location>
        <position position="1"/>
    </location>
</feature>
<feature type="chain" id="PRO_5019024412" evidence="2">
    <location>
        <begin position="26"/>
        <end position="124"/>
    </location>
</feature>
<feature type="signal peptide" evidence="2">
    <location>
        <begin position="1"/>
        <end position="25"/>
    </location>
</feature>
<dbReference type="Proteomes" id="UP000287651">
    <property type="component" value="Unassembled WGS sequence"/>
</dbReference>
<evidence type="ECO:0000313" key="3">
    <source>
        <dbReference type="EMBL" id="RRT34928.1"/>
    </source>
</evidence>
<dbReference type="AlphaFoldDB" id="A0A426X637"/>
<proteinExistence type="predicted"/>
<accession>A0A426X637</accession>
<dbReference type="EMBL" id="AMZH03025838">
    <property type="protein sequence ID" value="RRT34928.1"/>
    <property type="molecule type" value="Genomic_DNA"/>
</dbReference>
<gene>
    <name evidence="3" type="ORF">B296_00048263</name>
</gene>
<organism evidence="3 4">
    <name type="scientific">Ensete ventricosum</name>
    <name type="common">Abyssinian banana</name>
    <name type="synonym">Musa ensete</name>
    <dbReference type="NCBI Taxonomy" id="4639"/>
    <lineage>
        <taxon>Eukaryota</taxon>
        <taxon>Viridiplantae</taxon>
        <taxon>Streptophyta</taxon>
        <taxon>Embryophyta</taxon>
        <taxon>Tracheophyta</taxon>
        <taxon>Spermatophyta</taxon>
        <taxon>Magnoliopsida</taxon>
        <taxon>Liliopsida</taxon>
        <taxon>Zingiberales</taxon>
        <taxon>Musaceae</taxon>
        <taxon>Ensete</taxon>
    </lineage>
</organism>